<comment type="caution">
    <text evidence="5">The sequence shown here is derived from an EMBL/GenBank/DDBJ whole genome shotgun (WGS) entry which is preliminary data.</text>
</comment>
<protein>
    <recommendedName>
        <fullName evidence="4">Organic solvent tolerance-like N-terminal domain-containing protein</fullName>
    </recommendedName>
</protein>
<keyword evidence="1 3" id="KW-0732">Signal</keyword>
<evidence type="ECO:0000259" key="4">
    <source>
        <dbReference type="Pfam" id="PF03968"/>
    </source>
</evidence>
<dbReference type="Proteomes" id="UP001296873">
    <property type="component" value="Unassembled WGS sequence"/>
</dbReference>
<organism evidence="5 6">
    <name type="scientific">Rhodovibrio sodomensis</name>
    <dbReference type="NCBI Taxonomy" id="1088"/>
    <lineage>
        <taxon>Bacteria</taxon>
        <taxon>Pseudomonadati</taxon>
        <taxon>Pseudomonadota</taxon>
        <taxon>Alphaproteobacteria</taxon>
        <taxon>Rhodospirillales</taxon>
        <taxon>Rhodovibrionaceae</taxon>
        <taxon>Rhodovibrio</taxon>
    </lineage>
</organism>
<feature type="compositionally biased region" description="Low complexity" evidence="2">
    <location>
        <begin position="337"/>
        <end position="346"/>
    </location>
</feature>
<feature type="compositionally biased region" description="Gly residues" evidence="2">
    <location>
        <begin position="347"/>
        <end position="360"/>
    </location>
</feature>
<dbReference type="InterPro" id="IPR052037">
    <property type="entry name" value="LPS_export_LptA"/>
</dbReference>
<proteinExistence type="predicted"/>
<feature type="domain" description="Organic solvent tolerance-like N-terminal" evidence="4">
    <location>
        <begin position="54"/>
        <end position="175"/>
    </location>
</feature>
<dbReference type="Pfam" id="PF03968">
    <property type="entry name" value="LptD_N"/>
    <property type="match status" value="2"/>
</dbReference>
<feature type="signal peptide" evidence="3">
    <location>
        <begin position="1"/>
        <end position="32"/>
    </location>
</feature>
<evidence type="ECO:0000313" key="5">
    <source>
        <dbReference type="EMBL" id="MBK1667922.1"/>
    </source>
</evidence>
<evidence type="ECO:0000313" key="6">
    <source>
        <dbReference type="Proteomes" id="UP001296873"/>
    </source>
</evidence>
<feature type="chain" id="PRO_5046777023" description="Organic solvent tolerance-like N-terminal domain-containing protein" evidence="3">
    <location>
        <begin position="33"/>
        <end position="372"/>
    </location>
</feature>
<accession>A0ABS1DCR1</accession>
<keyword evidence="6" id="KW-1185">Reference proteome</keyword>
<dbReference type="PANTHER" id="PTHR36504:SF1">
    <property type="entry name" value="LIPOPOLYSACCHARIDE EXPORT SYSTEM PROTEIN LPTA"/>
    <property type="match status" value="1"/>
</dbReference>
<dbReference type="InterPro" id="IPR005653">
    <property type="entry name" value="OstA-like_N"/>
</dbReference>
<feature type="compositionally biased region" description="Low complexity" evidence="2">
    <location>
        <begin position="361"/>
        <end position="372"/>
    </location>
</feature>
<dbReference type="Gene3D" id="2.60.450.10">
    <property type="entry name" value="Lipopolysaccharide (LPS) transport protein A like domain"/>
    <property type="match status" value="1"/>
</dbReference>
<evidence type="ECO:0000256" key="3">
    <source>
        <dbReference type="SAM" id="SignalP"/>
    </source>
</evidence>
<name>A0ABS1DCR1_9PROT</name>
<feature type="compositionally biased region" description="Gly residues" evidence="2">
    <location>
        <begin position="102"/>
        <end position="117"/>
    </location>
</feature>
<sequence length="372" mass="38710">MIRFAERVQTSPRRLVAVLALAFGLSAAAVPAAGQGLVGGSGEGPLEINASKGIEWRRDEQVYIARGNASASRGGVTVYGDRLIAHYRETEDKQGTSDAGRGEGTGDGGNGGSGVGLSTGSTEIYRVEAVGNVRIVDDRSTSRGDKAVYDLDQQVVVLTGDNLRFKTEQETITAEDSLEYWQARDLAVARGDAKAVRGDRVIRAEVLAARFAPAQNGSSEASQTGSGDDPAARQEIERIEAFNNVRISTPSEFARGDRGVYNTRTEIATLIGNVRITRDGNQLNGGWGQVNLRTGVSRLRGAPPDAAGDSRVRALLQPDSAQDVSPSETAQSEAQDTAQGPTAQGAPGQGAGDQGAGGSAGPDAGASEGRTE</sequence>
<feature type="region of interest" description="Disordered" evidence="2">
    <location>
        <begin position="318"/>
        <end position="372"/>
    </location>
</feature>
<dbReference type="EMBL" id="NRRL01000014">
    <property type="protein sequence ID" value="MBK1667922.1"/>
    <property type="molecule type" value="Genomic_DNA"/>
</dbReference>
<dbReference type="PANTHER" id="PTHR36504">
    <property type="entry name" value="LIPOPOLYSACCHARIDE EXPORT SYSTEM PROTEIN LPTA"/>
    <property type="match status" value="1"/>
</dbReference>
<reference evidence="5 6" key="1">
    <citation type="journal article" date="2020" name="Microorganisms">
        <title>Osmotic Adaptation and Compatible Solute Biosynthesis of Phototrophic Bacteria as Revealed from Genome Analyses.</title>
        <authorList>
            <person name="Imhoff J.F."/>
            <person name="Rahn T."/>
            <person name="Kunzel S."/>
            <person name="Keller A."/>
            <person name="Neulinger S.C."/>
        </authorList>
    </citation>
    <scope>NUCLEOTIDE SEQUENCE [LARGE SCALE GENOMIC DNA]</scope>
    <source>
        <strain evidence="5 6">DSM 9895</strain>
    </source>
</reference>
<gene>
    <name evidence="5" type="ORF">CKO28_07720</name>
</gene>
<feature type="domain" description="Organic solvent tolerance-like N-terminal" evidence="4">
    <location>
        <begin position="176"/>
        <end position="285"/>
    </location>
</feature>
<feature type="region of interest" description="Disordered" evidence="2">
    <location>
        <begin position="89"/>
        <end position="117"/>
    </location>
</feature>
<evidence type="ECO:0000256" key="2">
    <source>
        <dbReference type="SAM" id="MobiDB-lite"/>
    </source>
</evidence>
<dbReference type="RefSeq" id="WP_200340089.1">
    <property type="nucleotide sequence ID" value="NZ_NRRL01000014.1"/>
</dbReference>
<feature type="compositionally biased region" description="Polar residues" evidence="2">
    <location>
        <begin position="319"/>
        <end position="336"/>
    </location>
</feature>
<evidence type="ECO:0000256" key="1">
    <source>
        <dbReference type="ARBA" id="ARBA00022729"/>
    </source>
</evidence>